<keyword evidence="4 10" id="KW-0812">Transmembrane</keyword>
<evidence type="ECO:0000256" key="10">
    <source>
        <dbReference type="PROSITE-ProRule" id="PRU01360"/>
    </source>
</evidence>
<keyword evidence="2 10" id="KW-0813">Transport</keyword>
<comment type="similarity">
    <text evidence="10 11">Belongs to the TonB-dependent receptor family.</text>
</comment>
<protein>
    <submittedName>
        <fullName evidence="15">TonB-dependent receptor</fullName>
    </submittedName>
</protein>
<evidence type="ECO:0000256" key="9">
    <source>
        <dbReference type="ARBA" id="ARBA00023237"/>
    </source>
</evidence>
<dbReference type="GO" id="GO:0015344">
    <property type="term" value="F:siderophore uptake transmembrane transporter activity"/>
    <property type="evidence" value="ECO:0007669"/>
    <property type="project" value="TreeGrafter"/>
</dbReference>
<evidence type="ECO:0000256" key="8">
    <source>
        <dbReference type="ARBA" id="ARBA00023170"/>
    </source>
</evidence>
<evidence type="ECO:0000256" key="4">
    <source>
        <dbReference type="ARBA" id="ARBA00022692"/>
    </source>
</evidence>
<organism evidence="15">
    <name type="scientific">Alloyangia sp. H15</name>
    <dbReference type="NCBI Taxonomy" id="3029062"/>
    <lineage>
        <taxon>Bacteria</taxon>
        <taxon>Pseudomonadati</taxon>
        <taxon>Pseudomonadota</taxon>
        <taxon>Alphaproteobacteria</taxon>
        <taxon>Rhodobacterales</taxon>
        <taxon>Roseobacteraceae</taxon>
        <taxon>Alloyangia</taxon>
    </lineage>
</organism>
<keyword evidence="7 10" id="KW-0472">Membrane</keyword>
<comment type="subcellular location">
    <subcellularLocation>
        <location evidence="1 10">Cell outer membrane</location>
        <topology evidence="1 10">Multi-pass membrane protein</topology>
    </subcellularLocation>
</comment>
<dbReference type="PANTHER" id="PTHR30069">
    <property type="entry name" value="TONB-DEPENDENT OUTER MEMBRANE RECEPTOR"/>
    <property type="match status" value="1"/>
</dbReference>
<dbReference type="InterPro" id="IPR036942">
    <property type="entry name" value="Beta-barrel_TonB_sf"/>
</dbReference>
<sequence length="612" mass="65686">MKHPYLSGLRTATALTAVSLSGAAFAQEGYDLGTLTLSANRGESTEIARSGVTVEVVTKEDLDSTGETLLADYLARLPGVSVSSNGGIGGTSTVFIRGLPGKYVGVYVDGIDVTDTSGPQIQYDFGTLTTADVSRIEVLKGSQSALYGSEAIGGVINITTNRATEDGLSQSVAAEYGSYNTAKLSYNLSYLGTRGIFATTLSRITTDGFSAADEDDGNKEEDGHEATRLSFSGDYALTDTVTVGGAAFWQKRDSEYDEFGPVDGTTDDLSESEEHGLRAFVRFATGTVSHEISAQYYDIDRKLSGTTAWGPFEYPYEGERRGLAYEGQAELSAATLTFGADATRENFDAGGTDGEQDTLGLWAQADWHLSEAVELVTVLRHDDHSDYGGKTTGRVSLAYLPSPDLTLRASVGTGFRTPSLYERYDGWSGNRDLTPETSISYELGAEQRFAGGFASATLFRTEITDLITAPAPAYVYVQSEGTSWTQGLELKAGTQLTDRIDLAAAYTWTDSEDAASGERIAGVPLRDTALTLDAEITDALRSAFTVRHVSGLRDASYALDDYTVADVNLRYALTDSAEIYLRVENLFDEDYQVVTGYGTSDRAAYFGVRASF</sequence>
<dbReference type="Pfam" id="PF07715">
    <property type="entry name" value="Plug"/>
    <property type="match status" value="1"/>
</dbReference>
<dbReference type="InterPro" id="IPR000531">
    <property type="entry name" value="Beta-barrel_TonB"/>
</dbReference>
<dbReference type="SUPFAM" id="SSF56935">
    <property type="entry name" value="Porins"/>
    <property type="match status" value="1"/>
</dbReference>
<dbReference type="PANTHER" id="PTHR30069:SF29">
    <property type="entry name" value="HEMOGLOBIN AND HEMOGLOBIN-HAPTOGLOBIN-BINDING PROTEIN 1-RELATED"/>
    <property type="match status" value="1"/>
</dbReference>
<evidence type="ECO:0000256" key="6">
    <source>
        <dbReference type="ARBA" id="ARBA00023077"/>
    </source>
</evidence>
<dbReference type="AlphaFoldDB" id="A0AAU8AMA5"/>
<evidence type="ECO:0000256" key="7">
    <source>
        <dbReference type="ARBA" id="ARBA00023136"/>
    </source>
</evidence>
<evidence type="ECO:0000256" key="2">
    <source>
        <dbReference type="ARBA" id="ARBA00022448"/>
    </source>
</evidence>
<evidence type="ECO:0000313" key="15">
    <source>
        <dbReference type="EMBL" id="XCC95633.1"/>
    </source>
</evidence>
<evidence type="ECO:0000256" key="5">
    <source>
        <dbReference type="ARBA" id="ARBA00022729"/>
    </source>
</evidence>
<dbReference type="GO" id="GO:0044718">
    <property type="term" value="P:siderophore transmembrane transport"/>
    <property type="evidence" value="ECO:0007669"/>
    <property type="project" value="TreeGrafter"/>
</dbReference>
<dbReference type="GO" id="GO:0009279">
    <property type="term" value="C:cell outer membrane"/>
    <property type="evidence" value="ECO:0007669"/>
    <property type="project" value="UniProtKB-SubCell"/>
</dbReference>
<keyword evidence="6 11" id="KW-0798">TonB box</keyword>
<dbReference type="Gene3D" id="2.40.170.20">
    <property type="entry name" value="TonB-dependent receptor, beta-barrel domain"/>
    <property type="match status" value="1"/>
</dbReference>
<dbReference type="EMBL" id="CP123385">
    <property type="protein sequence ID" value="XCC95633.1"/>
    <property type="molecule type" value="Genomic_DNA"/>
</dbReference>
<dbReference type="Gene3D" id="2.170.130.10">
    <property type="entry name" value="TonB-dependent receptor, plug domain"/>
    <property type="match status" value="1"/>
</dbReference>
<evidence type="ECO:0000256" key="3">
    <source>
        <dbReference type="ARBA" id="ARBA00022452"/>
    </source>
</evidence>
<accession>A0AAU8AMA5</accession>
<evidence type="ECO:0000259" key="14">
    <source>
        <dbReference type="Pfam" id="PF07715"/>
    </source>
</evidence>
<name>A0AAU8AMA5_9RHOB</name>
<feature type="domain" description="TonB-dependent receptor plug" evidence="14">
    <location>
        <begin position="50"/>
        <end position="155"/>
    </location>
</feature>
<dbReference type="InterPro" id="IPR039426">
    <property type="entry name" value="TonB-dep_rcpt-like"/>
</dbReference>
<evidence type="ECO:0000256" key="11">
    <source>
        <dbReference type="RuleBase" id="RU003357"/>
    </source>
</evidence>
<evidence type="ECO:0000256" key="12">
    <source>
        <dbReference type="SAM" id="SignalP"/>
    </source>
</evidence>
<dbReference type="InterPro" id="IPR012910">
    <property type="entry name" value="Plug_dom"/>
</dbReference>
<dbReference type="CDD" id="cd01347">
    <property type="entry name" value="ligand_gated_channel"/>
    <property type="match status" value="1"/>
</dbReference>
<keyword evidence="5 12" id="KW-0732">Signal</keyword>
<dbReference type="Pfam" id="PF00593">
    <property type="entry name" value="TonB_dep_Rec_b-barrel"/>
    <property type="match status" value="1"/>
</dbReference>
<evidence type="ECO:0000259" key="13">
    <source>
        <dbReference type="Pfam" id="PF00593"/>
    </source>
</evidence>
<evidence type="ECO:0000256" key="1">
    <source>
        <dbReference type="ARBA" id="ARBA00004571"/>
    </source>
</evidence>
<keyword evidence="8 15" id="KW-0675">Receptor</keyword>
<feature type="signal peptide" evidence="12">
    <location>
        <begin position="1"/>
        <end position="26"/>
    </location>
</feature>
<dbReference type="InterPro" id="IPR037066">
    <property type="entry name" value="Plug_dom_sf"/>
</dbReference>
<feature type="domain" description="TonB-dependent receptor-like beta-barrel" evidence="13">
    <location>
        <begin position="176"/>
        <end position="586"/>
    </location>
</feature>
<dbReference type="PROSITE" id="PS52016">
    <property type="entry name" value="TONB_DEPENDENT_REC_3"/>
    <property type="match status" value="1"/>
</dbReference>
<reference evidence="15" key="1">
    <citation type="submission" date="2023-02" db="EMBL/GenBank/DDBJ databases">
        <title>Description and genomic characterization of Salipiger bruguierae sp. nov., isolated from the sediment of mangrove plant Bruguiera sexangula.</title>
        <authorList>
            <person name="Long M."/>
        </authorList>
    </citation>
    <scope>NUCLEOTIDE SEQUENCE</scope>
    <source>
        <strain evidence="15">H15</strain>
    </source>
</reference>
<proteinExistence type="inferred from homology"/>
<gene>
    <name evidence="15" type="ORF">PVT71_21355</name>
</gene>
<keyword evidence="9 10" id="KW-0998">Cell outer membrane</keyword>
<feature type="chain" id="PRO_5043896763" evidence="12">
    <location>
        <begin position="27"/>
        <end position="612"/>
    </location>
</feature>
<keyword evidence="3 10" id="KW-1134">Transmembrane beta strand</keyword>
<dbReference type="RefSeq" id="WP_353474499.1">
    <property type="nucleotide sequence ID" value="NZ_CP123385.1"/>
</dbReference>